<organism evidence="2 3">
    <name type="scientific">Meganyctiphanes norvegica</name>
    <name type="common">Northern krill</name>
    <name type="synonym">Thysanopoda norvegica</name>
    <dbReference type="NCBI Taxonomy" id="48144"/>
    <lineage>
        <taxon>Eukaryota</taxon>
        <taxon>Metazoa</taxon>
        <taxon>Ecdysozoa</taxon>
        <taxon>Arthropoda</taxon>
        <taxon>Crustacea</taxon>
        <taxon>Multicrustacea</taxon>
        <taxon>Malacostraca</taxon>
        <taxon>Eumalacostraca</taxon>
        <taxon>Eucarida</taxon>
        <taxon>Euphausiacea</taxon>
        <taxon>Euphausiidae</taxon>
        <taxon>Meganyctiphanes</taxon>
    </lineage>
</organism>
<feature type="compositionally biased region" description="Polar residues" evidence="1">
    <location>
        <begin position="93"/>
        <end position="114"/>
    </location>
</feature>
<feature type="non-terminal residue" evidence="2">
    <location>
        <position position="1"/>
    </location>
</feature>
<sequence>QTESQESKGNPTASCDGMKDGKIRNKKAIPVIDIWKLRRRSKKQKNIILQNTLIQEMDNEDSQGYSYSSDDSAFEIPVDDTADTDSPVLDSPTMLTSEYSSYDSNYPSEVSPKSTLRIPHNKSSESFPEPLHIALKRKLGPLRESRRFSLELHTQKDLLSTSIGNYERRGSLNVNSKNSITRNRNNSEPSNDKSLTAEEFFRYFTTRISESTKENEEVKKISMLRRASCKVERQRSDSISSIQSLEEGLNEIFDPEMRSSRESLRNHTNVVSSKSNKSEDELFQEGKARNKEVIKDLEEKYTTVTGEICSEECEDPETIKESTDTDCTGTK</sequence>
<gene>
    <name evidence="2" type="ORF">MNOR_LOCUS13197</name>
</gene>
<name>A0AAV2QIJ0_MEGNR</name>
<feature type="region of interest" description="Disordered" evidence="1">
    <location>
        <begin position="1"/>
        <end position="22"/>
    </location>
</feature>
<evidence type="ECO:0000313" key="2">
    <source>
        <dbReference type="EMBL" id="CAL4087308.1"/>
    </source>
</evidence>
<dbReference type="EMBL" id="CAXKWB010007469">
    <property type="protein sequence ID" value="CAL4087308.1"/>
    <property type="molecule type" value="Genomic_DNA"/>
</dbReference>
<feature type="compositionally biased region" description="Basic and acidic residues" evidence="1">
    <location>
        <begin position="276"/>
        <end position="289"/>
    </location>
</feature>
<feature type="region of interest" description="Disordered" evidence="1">
    <location>
        <begin position="260"/>
        <end position="289"/>
    </location>
</feature>
<dbReference type="AlphaFoldDB" id="A0AAV2QIJ0"/>
<keyword evidence="3" id="KW-1185">Reference proteome</keyword>
<comment type="caution">
    <text evidence="2">The sequence shown here is derived from an EMBL/GenBank/DDBJ whole genome shotgun (WGS) entry which is preliminary data.</text>
</comment>
<feature type="compositionally biased region" description="Polar residues" evidence="1">
    <location>
        <begin position="266"/>
        <end position="275"/>
    </location>
</feature>
<accession>A0AAV2QIJ0</accession>
<feature type="compositionally biased region" description="Polar residues" evidence="1">
    <location>
        <begin position="172"/>
        <end position="193"/>
    </location>
</feature>
<reference evidence="2 3" key="1">
    <citation type="submission" date="2024-05" db="EMBL/GenBank/DDBJ databases">
        <authorList>
            <person name="Wallberg A."/>
        </authorList>
    </citation>
    <scope>NUCLEOTIDE SEQUENCE [LARGE SCALE GENOMIC DNA]</scope>
</reference>
<evidence type="ECO:0000313" key="3">
    <source>
        <dbReference type="Proteomes" id="UP001497623"/>
    </source>
</evidence>
<evidence type="ECO:0000256" key="1">
    <source>
        <dbReference type="SAM" id="MobiDB-lite"/>
    </source>
</evidence>
<feature type="region of interest" description="Disordered" evidence="1">
    <location>
        <begin position="170"/>
        <end position="193"/>
    </location>
</feature>
<feature type="compositionally biased region" description="Polar residues" evidence="1">
    <location>
        <begin position="1"/>
        <end position="13"/>
    </location>
</feature>
<proteinExistence type="predicted"/>
<feature type="region of interest" description="Disordered" evidence="1">
    <location>
        <begin position="79"/>
        <end position="125"/>
    </location>
</feature>
<dbReference type="Proteomes" id="UP001497623">
    <property type="component" value="Unassembled WGS sequence"/>
</dbReference>
<protein>
    <submittedName>
        <fullName evidence="2">Uncharacterized protein</fullName>
    </submittedName>
</protein>